<reference evidence="1 2" key="1">
    <citation type="submission" date="2020-07" db="EMBL/GenBank/DDBJ databases">
        <title>Genomic Encyclopedia of Type Strains, Phase IV (KMG-V): Genome sequencing to study the core and pangenomes of soil and plant-associated prokaryotes.</title>
        <authorList>
            <person name="Whitman W."/>
        </authorList>
    </citation>
    <scope>NUCLEOTIDE SEQUENCE [LARGE SCALE GENOMIC DNA]</scope>
    <source>
        <strain evidence="1 2">M8UP30</strain>
    </source>
</reference>
<name>A0A7Y9NQW6_9BACT</name>
<accession>A0A7Y9NQW6</accession>
<evidence type="ECO:0000313" key="2">
    <source>
        <dbReference type="Proteomes" id="UP000534186"/>
    </source>
</evidence>
<sequence>MRDSSGATLSGATVSLVNQETKAQVTAQTNDQGAYQFTDVKIGQYLVTAQASGFDVSTTQIFTVTVNARQRVDVALKIGSNSETVTVGSAAALLETDSSERGQVIGTREVENLPLNGRAYADLAAGPGCASEYPREFD</sequence>
<evidence type="ECO:0000313" key="1">
    <source>
        <dbReference type="EMBL" id="NYF53657.1"/>
    </source>
</evidence>
<dbReference type="Proteomes" id="UP000534186">
    <property type="component" value="Unassembled WGS sequence"/>
</dbReference>
<dbReference type="SUPFAM" id="SSF49464">
    <property type="entry name" value="Carboxypeptidase regulatory domain-like"/>
    <property type="match status" value="1"/>
</dbReference>
<dbReference type="EMBL" id="JACCCV010000002">
    <property type="protein sequence ID" value="NYF53657.1"/>
    <property type="molecule type" value="Genomic_DNA"/>
</dbReference>
<protein>
    <submittedName>
        <fullName evidence="1">Putative surface anchored protein</fullName>
    </submittedName>
</protein>
<dbReference type="Gene3D" id="2.60.40.1120">
    <property type="entry name" value="Carboxypeptidase-like, regulatory domain"/>
    <property type="match status" value="1"/>
</dbReference>
<proteinExistence type="predicted"/>
<gene>
    <name evidence="1" type="ORF">HDF12_004056</name>
</gene>
<organism evidence="1 2">
    <name type="scientific">Tunturiibacter lichenicola</name>
    <dbReference type="NCBI Taxonomy" id="2051959"/>
    <lineage>
        <taxon>Bacteria</taxon>
        <taxon>Pseudomonadati</taxon>
        <taxon>Acidobacteriota</taxon>
        <taxon>Terriglobia</taxon>
        <taxon>Terriglobales</taxon>
        <taxon>Acidobacteriaceae</taxon>
        <taxon>Tunturiibacter</taxon>
    </lineage>
</organism>
<dbReference type="InterPro" id="IPR008969">
    <property type="entry name" value="CarboxyPept-like_regulatory"/>
</dbReference>
<dbReference type="AlphaFoldDB" id="A0A7Y9NQW6"/>
<comment type="caution">
    <text evidence="1">The sequence shown here is derived from an EMBL/GenBank/DDBJ whole genome shotgun (WGS) entry which is preliminary data.</text>
</comment>
<dbReference type="Pfam" id="PF13620">
    <property type="entry name" value="CarboxypepD_reg"/>
    <property type="match status" value="1"/>
</dbReference>